<organism evidence="1 2">
    <name type="scientific">Ectopseudomonas guguanensis</name>
    <dbReference type="NCBI Taxonomy" id="1198456"/>
    <lineage>
        <taxon>Bacteria</taxon>
        <taxon>Pseudomonadati</taxon>
        <taxon>Pseudomonadota</taxon>
        <taxon>Gammaproteobacteria</taxon>
        <taxon>Pseudomonadales</taxon>
        <taxon>Pseudomonadaceae</taxon>
        <taxon>Ectopseudomonas</taxon>
    </lineage>
</organism>
<accession>A0A1H0TNF6</accession>
<dbReference type="AlphaFoldDB" id="A0A1H0TNF6"/>
<protein>
    <submittedName>
        <fullName evidence="1">Uncharacterized protein</fullName>
    </submittedName>
</protein>
<sequence length="54" mass="6631">MKTIKILLPRQWHSTYFLGHIWSFYIWRNMKSAKVTLHNQLIIFIARRNYPPSN</sequence>
<proteinExistence type="predicted"/>
<name>A0A1H0TNF6_9GAMM</name>
<dbReference type="EMBL" id="FNJJ01000004">
    <property type="protein sequence ID" value="SDP55463.1"/>
    <property type="molecule type" value="Genomic_DNA"/>
</dbReference>
<dbReference type="Proteomes" id="UP000199460">
    <property type="component" value="Unassembled WGS sequence"/>
</dbReference>
<gene>
    <name evidence="1" type="ORF">SAMN05216213_104223</name>
</gene>
<evidence type="ECO:0000313" key="2">
    <source>
        <dbReference type="Proteomes" id="UP000199460"/>
    </source>
</evidence>
<reference evidence="2" key="1">
    <citation type="submission" date="2016-10" db="EMBL/GenBank/DDBJ databases">
        <authorList>
            <person name="Varghese N."/>
            <person name="Submissions S."/>
        </authorList>
    </citation>
    <scope>NUCLEOTIDE SEQUENCE [LARGE SCALE GENOMIC DNA]</scope>
    <source>
        <strain evidence="2">JCM 18416</strain>
    </source>
</reference>
<keyword evidence="2" id="KW-1185">Reference proteome</keyword>
<evidence type="ECO:0000313" key="1">
    <source>
        <dbReference type="EMBL" id="SDP55463.1"/>
    </source>
</evidence>